<proteinExistence type="predicted"/>
<accession>A0ABR3T6I8</accession>
<dbReference type="PANTHER" id="PTHR42678:SF34">
    <property type="entry name" value="OS04G0183300 PROTEIN"/>
    <property type="match status" value="1"/>
</dbReference>
<reference evidence="3 4" key="1">
    <citation type="journal article" date="2023" name="Plant Dis.">
        <title>First Report of Diplodia intermedia Causing Canker and Dieback Diseases on Apple Trees in Canada.</title>
        <authorList>
            <person name="Ellouze W."/>
            <person name="Ilyukhin E."/>
            <person name="Sulman M."/>
            <person name="Ali S."/>
        </authorList>
    </citation>
    <scope>NUCLEOTIDE SEQUENCE [LARGE SCALE GENOMIC DNA]</scope>
    <source>
        <strain evidence="3 4">M45-28</strain>
    </source>
</reference>
<name>A0ABR3T6I8_9PEZI</name>
<comment type="caution">
    <text evidence="3">The sequence shown here is derived from an EMBL/GenBank/DDBJ whole genome shotgun (WGS) entry which is preliminary data.</text>
</comment>
<dbReference type="Gene3D" id="3.90.1300.10">
    <property type="entry name" value="Amidase signature (AS) domain"/>
    <property type="match status" value="1"/>
</dbReference>
<dbReference type="EMBL" id="JAKEKT020000120">
    <property type="protein sequence ID" value="KAL1635198.1"/>
    <property type="molecule type" value="Genomic_DNA"/>
</dbReference>
<evidence type="ECO:0000313" key="4">
    <source>
        <dbReference type="Proteomes" id="UP001521184"/>
    </source>
</evidence>
<feature type="region of interest" description="Disordered" evidence="1">
    <location>
        <begin position="643"/>
        <end position="673"/>
    </location>
</feature>
<evidence type="ECO:0000259" key="2">
    <source>
        <dbReference type="Pfam" id="PF01425"/>
    </source>
</evidence>
<feature type="compositionally biased region" description="Basic and acidic residues" evidence="1">
    <location>
        <begin position="655"/>
        <end position="664"/>
    </location>
</feature>
<dbReference type="PANTHER" id="PTHR42678">
    <property type="entry name" value="AMIDASE"/>
    <property type="match status" value="1"/>
</dbReference>
<dbReference type="SUPFAM" id="SSF75304">
    <property type="entry name" value="Amidase signature (AS) enzymes"/>
    <property type="match status" value="1"/>
</dbReference>
<dbReference type="InterPro" id="IPR036928">
    <property type="entry name" value="AS_sf"/>
</dbReference>
<sequence>MDGTQYPFDTLTATATGLSNLLRTNVLTSVELVDVYLAQIERHNRKGRQLRAVIAVAPRYHLFAIARRLDDERRAGHVRGPLHGIPCVVQDNIATDALVAHQLDTTAGSYAFVGARPKRAATAVERLTAAGLIVLAKANLSELAGLKSGDMSPGWSAVGGQTQSPFVARRLEKGVLIWDHTAPGGAGAGAAVSVAAGFAPLALATDTVGSLMAPANRAALYALKPTVGEVPADGVLACSESFDGVAAAAKSAADLTFMVDAVMRPLGRELGEGTPLRYRLFQVRSRWNGLRVGFVDPAIWRVGKDFSRLNADAEKYMMSMYEMAISRIRDHGAVVSYPVQAPSPQIFRNSGPMSSFEIVAYKEFKSILANWIANLDDSRVRSLAGLIEFNAAHPDIELPAAHCPDQADLLAVLSETTPAATVADHLAQLRRLGGPEGIDLVLDHYGIDVLVAPGDSALCELAAAAGYPLATAPLGALRSNGRPFGVAATARAHEEGRLLHFLTAWESVFHPTTTTSSSPSSPSSSSSSSPSSSHSGHSHHSATTTCSSSSSSPSSSRPIPLPLDSVPFPKPDELLPPDGPVIKVILKEWDTRDFRQSSDALAGWLNARWRKSGYSLGMETVYEILKANGRKAYRGLGDEAGGAFRRRGRTTLGDWDERREDGGEVKPLFGGGP</sequence>
<evidence type="ECO:0000256" key="1">
    <source>
        <dbReference type="SAM" id="MobiDB-lite"/>
    </source>
</evidence>
<organism evidence="3 4">
    <name type="scientific">Diplodia intermedia</name>
    <dbReference type="NCBI Taxonomy" id="856260"/>
    <lineage>
        <taxon>Eukaryota</taxon>
        <taxon>Fungi</taxon>
        <taxon>Dikarya</taxon>
        <taxon>Ascomycota</taxon>
        <taxon>Pezizomycotina</taxon>
        <taxon>Dothideomycetes</taxon>
        <taxon>Dothideomycetes incertae sedis</taxon>
        <taxon>Botryosphaeriales</taxon>
        <taxon>Botryosphaeriaceae</taxon>
        <taxon>Diplodia</taxon>
    </lineage>
</organism>
<keyword evidence="4" id="KW-1185">Reference proteome</keyword>
<feature type="compositionally biased region" description="Low complexity" evidence="1">
    <location>
        <begin position="512"/>
        <end position="556"/>
    </location>
</feature>
<evidence type="ECO:0000313" key="3">
    <source>
        <dbReference type="EMBL" id="KAL1635198.1"/>
    </source>
</evidence>
<dbReference type="Proteomes" id="UP001521184">
    <property type="component" value="Unassembled WGS sequence"/>
</dbReference>
<dbReference type="InterPro" id="IPR023631">
    <property type="entry name" value="Amidase_dom"/>
</dbReference>
<protein>
    <recommendedName>
        <fullName evidence="2">Amidase domain-containing protein</fullName>
    </recommendedName>
</protein>
<dbReference type="Pfam" id="PF01425">
    <property type="entry name" value="Amidase"/>
    <property type="match status" value="1"/>
</dbReference>
<gene>
    <name evidence="3" type="ORF">SLS58_010368</name>
</gene>
<feature type="domain" description="Amidase" evidence="2">
    <location>
        <begin position="31"/>
        <end position="314"/>
    </location>
</feature>
<feature type="region of interest" description="Disordered" evidence="1">
    <location>
        <begin position="512"/>
        <end position="574"/>
    </location>
</feature>